<dbReference type="InterPro" id="IPR024268">
    <property type="entry name" value="AviRa"/>
</dbReference>
<reference evidence="1 2" key="1">
    <citation type="submission" date="2020-07" db="EMBL/GenBank/DDBJ databases">
        <title>Thermoactinomyces phylogeny.</title>
        <authorList>
            <person name="Dunlap C."/>
        </authorList>
    </citation>
    <scope>NUCLEOTIDE SEQUENCE [LARGE SCALE GENOMIC DNA]</scope>
    <source>
        <strain evidence="1 2">AMNI-1</strain>
    </source>
</reference>
<dbReference type="RefSeq" id="WP_181741893.1">
    <property type="nucleotide sequence ID" value="NZ_JACEOL010000053.1"/>
</dbReference>
<dbReference type="InterPro" id="IPR029063">
    <property type="entry name" value="SAM-dependent_MTases_sf"/>
</dbReference>
<gene>
    <name evidence="1" type="ORF">H2C83_14080</name>
</gene>
<evidence type="ECO:0000313" key="2">
    <source>
        <dbReference type="Proteomes" id="UP000538292"/>
    </source>
</evidence>
<comment type="caution">
    <text evidence="1">The sequence shown here is derived from an EMBL/GenBank/DDBJ whole genome shotgun (WGS) entry which is preliminary data.</text>
</comment>
<dbReference type="SUPFAM" id="SSF53335">
    <property type="entry name" value="S-adenosyl-L-methionine-dependent methyltransferases"/>
    <property type="match status" value="1"/>
</dbReference>
<dbReference type="AlphaFoldDB" id="A0A7W1XUG8"/>
<dbReference type="Gene3D" id="3.40.50.150">
    <property type="entry name" value="Vaccinia Virus protein VP39"/>
    <property type="match status" value="1"/>
</dbReference>
<dbReference type="Proteomes" id="UP000538292">
    <property type="component" value="Unassembled WGS sequence"/>
</dbReference>
<sequence>MNYRYETAKKDYTDLASGRVLYHAPGSAPFPVRLASEIFCRALALLKQDQEKKGYKIYDPCCGSGYLLTVLGFLHAGKIREIWATDYDAEILETAARNLSLLTPAGLRKREAEIREYIKKYGKPSHVDALASAKKLKSLQKQEPVKITCRQRDITKPGENPVNDANMIITDLPYGNLVSWQGHEENPINRLFENVWQALYLDNAVVVIVTDGQKLKHPQFQRVHQLKAGKRRVSFFKPLV</sequence>
<protein>
    <recommendedName>
        <fullName evidence="3">rRNA methyltransferase AviRa</fullName>
    </recommendedName>
</protein>
<dbReference type="EMBL" id="JACEOL010000053">
    <property type="protein sequence ID" value="MBA4603418.1"/>
    <property type="molecule type" value="Genomic_DNA"/>
</dbReference>
<proteinExistence type="predicted"/>
<dbReference type="Gene3D" id="1.10.287.540">
    <property type="entry name" value="Helix hairpin bin"/>
    <property type="match status" value="1"/>
</dbReference>
<name>A0A7W1XUG8_9BACL</name>
<keyword evidence="2" id="KW-1185">Reference proteome</keyword>
<organism evidence="1 2">
    <name type="scientific">Thermoactinomyces mirandus</name>
    <dbReference type="NCBI Taxonomy" id="2756294"/>
    <lineage>
        <taxon>Bacteria</taxon>
        <taxon>Bacillati</taxon>
        <taxon>Bacillota</taxon>
        <taxon>Bacilli</taxon>
        <taxon>Bacillales</taxon>
        <taxon>Thermoactinomycetaceae</taxon>
        <taxon>Thermoactinomyces</taxon>
    </lineage>
</organism>
<evidence type="ECO:0008006" key="3">
    <source>
        <dbReference type="Google" id="ProtNLM"/>
    </source>
</evidence>
<dbReference type="CDD" id="cd02440">
    <property type="entry name" value="AdoMet_MTases"/>
    <property type="match status" value="1"/>
</dbReference>
<accession>A0A7W1XUG8</accession>
<dbReference type="Pfam" id="PF11599">
    <property type="entry name" value="AviRa"/>
    <property type="match status" value="1"/>
</dbReference>
<evidence type="ECO:0000313" key="1">
    <source>
        <dbReference type="EMBL" id="MBA4603418.1"/>
    </source>
</evidence>